<accession>A0ABX1SY91</accession>
<reference evidence="2 3" key="1">
    <citation type="submission" date="2020-02" db="EMBL/GenBank/DDBJ databases">
        <title>Characterization of phylogenetic diversity of novel bifidobacterial species isolated in Czech ZOOs.</title>
        <authorList>
            <person name="Lugli G.A."/>
            <person name="Vera N.B."/>
            <person name="Ventura M."/>
        </authorList>
    </citation>
    <scope>NUCLEOTIDE SEQUENCE [LARGE SCALE GENOMIC DNA]</scope>
    <source>
        <strain evidence="2 3">DSM 109963</strain>
    </source>
</reference>
<feature type="compositionally biased region" description="Basic and acidic residues" evidence="1">
    <location>
        <begin position="56"/>
        <end position="66"/>
    </location>
</feature>
<dbReference type="EMBL" id="JAAIIJ010000004">
    <property type="protein sequence ID" value="NMN01843.1"/>
    <property type="molecule type" value="Genomic_DNA"/>
</dbReference>
<dbReference type="RefSeq" id="WP_172144310.1">
    <property type="nucleotide sequence ID" value="NZ_JAAIIJ010000004.1"/>
</dbReference>
<keyword evidence="3" id="KW-1185">Reference proteome</keyword>
<proteinExistence type="predicted"/>
<feature type="region of interest" description="Disordered" evidence="1">
    <location>
        <begin position="34"/>
        <end position="66"/>
    </location>
</feature>
<evidence type="ECO:0000256" key="1">
    <source>
        <dbReference type="SAM" id="MobiDB-lite"/>
    </source>
</evidence>
<dbReference type="Proteomes" id="UP000553756">
    <property type="component" value="Unassembled WGS sequence"/>
</dbReference>
<protein>
    <submittedName>
        <fullName evidence="2">Uncharacterized protein</fullName>
    </submittedName>
</protein>
<gene>
    <name evidence="2" type="ORF">G1C94_0464</name>
</gene>
<sequence length="66" mass="7153">MNEDMRYIADDGTVLTDELVEELAAEAENGFANSILTPVDGRPWEKETSTGSSKGGNDDRLPNPLV</sequence>
<comment type="caution">
    <text evidence="2">The sequence shown here is derived from an EMBL/GenBank/DDBJ whole genome shotgun (WGS) entry which is preliminary data.</text>
</comment>
<evidence type="ECO:0000313" key="2">
    <source>
        <dbReference type="EMBL" id="NMN01843.1"/>
    </source>
</evidence>
<evidence type="ECO:0000313" key="3">
    <source>
        <dbReference type="Proteomes" id="UP000553756"/>
    </source>
</evidence>
<organism evidence="2 3">
    <name type="scientific">Bifidobacterium panos</name>
    <dbReference type="NCBI Taxonomy" id="2675321"/>
    <lineage>
        <taxon>Bacteria</taxon>
        <taxon>Bacillati</taxon>
        <taxon>Actinomycetota</taxon>
        <taxon>Actinomycetes</taxon>
        <taxon>Bifidobacteriales</taxon>
        <taxon>Bifidobacteriaceae</taxon>
        <taxon>Bifidobacterium</taxon>
    </lineage>
</organism>
<name>A0ABX1SY91_9BIFI</name>